<evidence type="ECO:0000313" key="4">
    <source>
        <dbReference type="Proteomes" id="UP000825381"/>
    </source>
</evidence>
<dbReference type="RefSeq" id="WP_220640770.1">
    <property type="nucleotide sequence ID" value="NZ_CP080429.1"/>
</dbReference>
<evidence type="ECO:0000313" key="3">
    <source>
        <dbReference type="EMBL" id="QYJ68429.1"/>
    </source>
</evidence>
<evidence type="ECO:0000256" key="1">
    <source>
        <dbReference type="SAM" id="SignalP"/>
    </source>
</evidence>
<feature type="domain" description="DUF5683" evidence="2">
    <location>
        <begin position="45"/>
        <end position="190"/>
    </location>
</feature>
<gene>
    <name evidence="3" type="ORF">K1I41_00660</name>
</gene>
<sequence length="190" mass="21716">MIKKLFISLLFLLFSATPLLAQDDELETDIIVKDSVVATSYNISPLAPAKAAFYSAILPGLGQAYTKKYWKIPIVYGSMGLSFYYYNFNNRQYKLYRNAYRDRLAGREVTGELAGLTEDRLISGQRFHQRNRDLSLLITVGLYVLNIVEANVNAHLGQFNVNEDLSLYPNIQQNQIDYNYNVGLTLSYQF</sequence>
<accession>A0ABX8V6G5</accession>
<keyword evidence="1" id="KW-0732">Signal</keyword>
<dbReference type="EMBL" id="CP080429">
    <property type="protein sequence ID" value="QYJ68429.1"/>
    <property type="molecule type" value="Genomic_DNA"/>
</dbReference>
<feature type="chain" id="PRO_5046878001" description="DUF5683 domain-containing protein" evidence="1">
    <location>
        <begin position="22"/>
        <end position="190"/>
    </location>
</feature>
<protein>
    <recommendedName>
        <fullName evidence="2">DUF5683 domain-containing protein</fullName>
    </recommendedName>
</protein>
<proteinExistence type="predicted"/>
<feature type="signal peptide" evidence="1">
    <location>
        <begin position="1"/>
        <end position="21"/>
    </location>
</feature>
<evidence type="ECO:0000259" key="2">
    <source>
        <dbReference type="Pfam" id="PF18935"/>
    </source>
</evidence>
<dbReference type="Proteomes" id="UP000825381">
    <property type="component" value="Chromosome"/>
</dbReference>
<reference evidence="3 4" key="1">
    <citation type="submission" date="2021-07" db="EMBL/GenBank/DDBJ databases">
        <title>Flavobacterium WSW3-B6 sp.nov, isolated from seaweed.</title>
        <authorList>
            <person name="Muhammad N."/>
            <person name="Ho H."/>
            <person name="Lee Y.-J."/>
            <person name="Nguyen T."/>
            <person name="Ho J."/>
            <person name="Kim S.-G."/>
        </authorList>
    </citation>
    <scope>NUCLEOTIDE SEQUENCE [LARGE SCALE GENOMIC DNA]</scope>
    <source>
        <strain evidence="3 4">WSW3-B6</strain>
    </source>
</reference>
<dbReference type="InterPro" id="IPR043738">
    <property type="entry name" value="DUF5683"/>
</dbReference>
<organism evidence="3 4">
    <name type="scientific">Flavobacterium litorale</name>
    <dbReference type="NCBI Taxonomy" id="2856519"/>
    <lineage>
        <taxon>Bacteria</taxon>
        <taxon>Pseudomonadati</taxon>
        <taxon>Bacteroidota</taxon>
        <taxon>Flavobacteriia</taxon>
        <taxon>Flavobacteriales</taxon>
        <taxon>Flavobacteriaceae</taxon>
        <taxon>Flavobacterium</taxon>
    </lineage>
</organism>
<dbReference type="Pfam" id="PF18935">
    <property type="entry name" value="DUF5683"/>
    <property type="match status" value="1"/>
</dbReference>
<name>A0ABX8V6G5_9FLAO</name>
<keyword evidence="4" id="KW-1185">Reference proteome</keyword>